<keyword evidence="5" id="KW-0963">Cytoplasm</keyword>
<dbReference type="FunFam" id="3.40.50.150:FF:000257">
    <property type="entry name" value="16S rRNA methyltransferase"/>
    <property type="match status" value="1"/>
</dbReference>
<accession>A0A2N7PMG2</accession>
<dbReference type="Gene3D" id="3.40.50.150">
    <property type="entry name" value="Vaccinia Virus protein VP39"/>
    <property type="match status" value="1"/>
</dbReference>
<keyword evidence="6" id="KW-0698">rRNA processing</keyword>
<proteinExistence type="inferred from homology"/>
<evidence type="ECO:0000256" key="5">
    <source>
        <dbReference type="ARBA" id="ARBA00022490"/>
    </source>
</evidence>
<dbReference type="NCBIfam" id="NF011494">
    <property type="entry name" value="PRK14902.1"/>
    <property type="match status" value="1"/>
</dbReference>
<dbReference type="GO" id="GO:0005737">
    <property type="term" value="C:cytoplasm"/>
    <property type="evidence" value="ECO:0007669"/>
    <property type="project" value="UniProtKB-SubCell"/>
</dbReference>
<dbReference type="EMBL" id="PNIK01000081">
    <property type="protein sequence ID" value="PMP66277.1"/>
    <property type="molecule type" value="Genomic_DNA"/>
</dbReference>
<dbReference type="InterPro" id="IPR001678">
    <property type="entry name" value="MeTrfase_RsmB-F_NOP2_dom"/>
</dbReference>
<protein>
    <recommendedName>
        <fullName evidence="4">16S rRNA (cytosine(967)-C(5))-methyltransferase</fullName>
        <ecNumber evidence="4">2.1.1.176</ecNumber>
    </recommendedName>
    <alternativeName>
        <fullName evidence="11">16S rRNA m5C967 methyltransferase</fullName>
    </alternativeName>
    <alternativeName>
        <fullName evidence="12">rRNA (cytosine-C(5)-)-methyltransferase RsmB</fullName>
    </alternativeName>
</protein>
<dbReference type="Pfam" id="PF22458">
    <property type="entry name" value="RsmF-B_ferredox"/>
    <property type="match status" value="1"/>
</dbReference>
<dbReference type="PANTHER" id="PTHR22807">
    <property type="entry name" value="NOP2 YEAST -RELATED NOL1/NOP2/FMU SUN DOMAIN-CONTAINING"/>
    <property type="match status" value="1"/>
</dbReference>
<feature type="binding site" evidence="14">
    <location>
        <position position="292"/>
    </location>
    <ligand>
        <name>S-adenosyl-L-methionine</name>
        <dbReference type="ChEBI" id="CHEBI:59789"/>
    </ligand>
</feature>
<evidence type="ECO:0000313" key="17">
    <source>
        <dbReference type="Proteomes" id="UP000235460"/>
    </source>
</evidence>
<comment type="catalytic activity">
    <reaction evidence="13">
        <text>cytidine(967) in 16S rRNA + S-adenosyl-L-methionine = 5-methylcytidine(967) in 16S rRNA + S-adenosyl-L-homocysteine + H(+)</text>
        <dbReference type="Rhea" id="RHEA:42748"/>
        <dbReference type="Rhea" id="RHEA-COMP:10219"/>
        <dbReference type="Rhea" id="RHEA-COMP:10220"/>
        <dbReference type="ChEBI" id="CHEBI:15378"/>
        <dbReference type="ChEBI" id="CHEBI:57856"/>
        <dbReference type="ChEBI" id="CHEBI:59789"/>
        <dbReference type="ChEBI" id="CHEBI:74483"/>
        <dbReference type="ChEBI" id="CHEBI:82748"/>
        <dbReference type="EC" id="2.1.1.176"/>
    </reaction>
</comment>
<dbReference type="CDD" id="cd02440">
    <property type="entry name" value="AdoMet_MTases"/>
    <property type="match status" value="1"/>
</dbReference>
<dbReference type="Proteomes" id="UP000235460">
    <property type="component" value="Unassembled WGS sequence"/>
</dbReference>
<dbReference type="SUPFAM" id="SSF53335">
    <property type="entry name" value="S-adenosyl-L-methionine-dependent methyltransferases"/>
    <property type="match status" value="1"/>
</dbReference>
<comment type="subcellular location">
    <subcellularLocation>
        <location evidence="2">Cytoplasm</location>
    </subcellularLocation>
</comment>
<keyword evidence="8 14" id="KW-0808">Transferase</keyword>
<dbReference type="InterPro" id="IPR004573">
    <property type="entry name" value="rRNA_ssu_MeTfrase_B"/>
</dbReference>
<dbReference type="Pfam" id="PF01029">
    <property type="entry name" value="NusB"/>
    <property type="match status" value="1"/>
</dbReference>
<dbReference type="InterPro" id="IPR035926">
    <property type="entry name" value="NusB-like_sf"/>
</dbReference>
<evidence type="ECO:0000256" key="10">
    <source>
        <dbReference type="ARBA" id="ARBA00022884"/>
    </source>
</evidence>
<evidence type="ECO:0000256" key="12">
    <source>
        <dbReference type="ARBA" id="ARBA00031088"/>
    </source>
</evidence>
<dbReference type="NCBIfam" id="TIGR00563">
    <property type="entry name" value="rsmB"/>
    <property type="match status" value="1"/>
</dbReference>
<keyword evidence="9 14" id="KW-0949">S-adenosyl-L-methionine</keyword>
<evidence type="ECO:0000259" key="15">
    <source>
        <dbReference type="PROSITE" id="PS51686"/>
    </source>
</evidence>
<feature type="active site" description="Nucleophile" evidence="14">
    <location>
        <position position="391"/>
    </location>
</feature>
<reference evidence="16 17" key="1">
    <citation type="submission" date="2018-01" db="EMBL/GenBank/DDBJ databases">
        <title>Metagenomic assembled genomes from two thermal pools in the Uzon Caldera, Kamchatka, Russia.</title>
        <authorList>
            <person name="Wilkins L."/>
            <person name="Ettinger C."/>
        </authorList>
    </citation>
    <scope>NUCLEOTIDE SEQUENCE [LARGE SCALE GENOMIC DNA]</scope>
    <source>
        <strain evidence="16">ZAV-08</strain>
    </source>
</reference>
<dbReference type="GO" id="GO:0003723">
    <property type="term" value="F:RNA binding"/>
    <property type="evidence" value="ECO:0007669"/>
    <property type="project" value="UniProtKB-UniRule"/>
</dbReference>
<dbReference type="PROSITE" id="PS51686">
    <property type="entry name" value="SAM_MT_RSMB_NOP"/>
    <property type="match status" value="1"/>
</dbReference>
<dbReference type="GO" id="GO:0006355">
    <property type="term" value="P:regulation of DNA-templated transcription"/>
    <property type="evidence" value="ECO:0007669"/>
    <property type="project" value="InterPro"/>
</dbReference>
<feature type="domain" description="SAM-dependent MTase RsmB/NOP-type" evidence="15">
    <location>
        <begin position="176"/>
        <end position="459"/>
    </location>
</feature>
<dbReference type="InterPro" id="IPR054728">
    <property type="entry name" value="RsmB-like_ferredoxin"/>
</dbReference>
<comment type="function">
    <text evidence="1">Specifically methylates the cytosine at position 967 (m5C967) of 16S rRNA.</text>
</comment>
<evidence type="ECO:0000256" key="4">
    <source>
        <dbReference type="ARBA" id="ARBA00012140"/>
    </source>
</evidence>
<organism evidence="16 17">
    <name type="scientific">Thermodesulfobacterium geofontis</name>
    <dbReference type="NCBI Taxonomy" id="1295609"/>
    <lineage>
        <taxon>Bacteria</taxon>
        <taxon>Pseudomonadati</taxon>
        <taxon>Thermodesulfobacteriota</taxon>
        <taxon>Thermodesulfobacteria</taxon>
        <taxon>Thermodesulfobacteriales</taxon>
        <taxon>Thermodesulfobacteriaceae</taxon>
        <taxon>Thermodesulfobacterium</taxon>
    </lineage>
</organism>
<dbReference type="AlphaFoldDB" id="A0A2N7PMG2"/>
<feature type="binding site" evidence="14">
    <location>
        <position position="338"/>
    </location>
    <ligand>
        <name>S-adenosyl-L-methionine</name>
        <dbReference type="ChEBI" id="CHEBI:59789"/>
    </ligand>
</feature>
<dbReference type="InterPro" id="IPR006027">
    <property type="entry name" value="NusB_RsmB_TIM44"/>
</dbReference>
<comment type="similarity">
    <text evidence="3 14">Belongs to the class I-like SAM-binding methyltransferase superfamily. RsmB/NOP family.</text>
</comment>
<dbReference type="PANTHER" id="PTHR22807:SF53">
    <property type="entry name" value="RIBOSOMAL RNA SMALL SUBUNIT METHYLTRANSFERASE B-RELATED"/>
    <property type="match status" value="1"/>
</dbReference>
<evidence type="ECO:0000256" key="7">
    <source>
        <dbReference type="ARBA" id="ARBA00022603"/>
    </source>
</evidence>
<sequence>MPRLPKTNPRTVALKILIRWEKGKPLLDEILSQVLTKSVLPDERDRALVGELVNGVVRHLYYIDFVISRFSEHPLEKMDPEVKNILRLSTYQILYTRIPERVAIAESLKILSHRKRGEWIKGLVNAILHKIVENKGNLPEPPDFNPVFYLSIKYSFPEWLVKKWLDKFGFEETEKLLLASNERPPLVIRVNILKVSRDNFLTFLQKEEVPSAKACPYSPAGIILDGFRGKVTELKAFHFGWISVQDSASQLVTFLLNPKPGEKILDACAGVGGKTTHIAELTQNKGSIWAFDLYPWRLEKLKENFKRLGLREPKIFRGDVVEELPKLKAPLFDRILIDAPCTGTGVIRKHPDIKWARTEEDFIKIPEKQLRLLEGLSPFLKPGGIMVYTTCSLEPEENEKVVEKFLNNHPEFEIENPLIVLEKVCGEKIKELVEDNLYLKTYPHRHNLDGFFAVRLRKTKGNL</sequence>
<evidence type="ECO:0000313" key="16">
    <source>
        <dbReference type="EMBL" id="PMP66277.1"/>
    </source>
</evidence>
<evidence type="ECO:0000256" key="13">
    <source>
        <dbReference type="ARBA" id="ARBA00047283"/>
    </source>
</evidence>
<feature type="binding site" evidence="14">
    <location>
        <position position="319"/>
    </location>
    <ligand>
        <name>S-adenosyl-L-methionine</name>
        <dbReference type="ChEBI" id="CHEBI:59789"/>
    </ligand>
</feature>
<dbReference type="InterPro" id="IPR023267">
    <property type="entry name" value="RCMT"/>
</dbReference>
<dbReference type="InterPro" id="IPR049560">
    <property type="entry name" value="MeTrfase_RsmB-F_NOP2_cat"/>
</dbReference>
<dbReference type="GO" id="GO:0008649">
    <property type="term" value="F:rRNA methyltransferase activity"/>
    <property type="evidence" value="ECO:0007669"/>
    <property type="project" value="InterPro"/>
</dbReference>
<dbReference type="Gene3D" id="3.30.70.1170">
    <property type="entry name" value="Sun protein, domain 3"/>
    <property type="match status" value="1"/>
</dbReference>
<dbReference type="Gene3D" id="1.10.940.10">
    <property type="entry name" value="NusB-like"/>
    <property type="match status" value="1"/>
</dbReference>
<dbReference type="PROSITE" id="PS01153">
    <property type="entry name" value="NOL1_NOP2_SUN"/>
    <property type="match status" value="1"/>
</dbReference>
<evidence type="ECO:0000256" key="11">
    <source>
        <dbReference type="ARBA" id="ARBA00030399"/>
    </source>
</evidence>
<comment type="caution">
    <text evidence="16">The sequence shown here is derived from an EMBL/GenBank/DDBJ whole genome shotgun (WGS) entry which is preliminary data.</text>
</comment>
<keyword evidence="10 14" id="KW-0694">RNA-binding</keyword>
<evidence type="ECO:0000256" key="9">
    <source>
        <dbReference type="ARBA" id="ARBA00022691"/>
    </source>
</evidence>
<dbReference type="InterPro" id="IPR029063">
    <property type="entry name" value="SAM-dependent_MTases_sf"/>
</dbReference>
<evidence type="ECO:0000256" key="1">
    <source>
        <dbReference type="ARBA" id="ARBA00002724"/>
    </source>
</evidence>
<name>A0A2N7PMG2_9BACT</name>
<dbReference type="SUPFAM" id="SSF48013">
    <property type="entry name" value="NusB-like"/>
    <property type="match status" value="1"/>
</dbReference>
<evidence type="ECO:0000256" key="6">
    <source>
        <dbReference type="ARBA" id="ARBA00022552"/>
    </source>
</evidence>
<gene>
    <name evidence="16" type="ORF">C0190_05820</name>
</gene>
<dbReference type="Pfam" id="PF01189">
    <property type="entry name" value="Methyltr_RsmB-F"/>
    <property type="match status" value="1"/>
</dbReference>
<dbReference type="PRINTS" id="PR02008">
    <property type="entry name" value="RCMTFAMILY"/>
</dbReference>
<evidence type="ECO:0000256" key="14">
    <source>
        <dbReference type="PROSITE-ProRule" id="PRU01023"/>
    </source>
</evidence>
<evidence type="ECO:0000256" key="8">
    <source>
        <dbReference type="ARBA" id="ARBA00022679"/>
    </source>
</evidence>
<keyword evidence="7 14" id="KW-0489">Methyltransferase</keyword>
<evidence type="ECO:0000256" key="2">
    <source>
        <dbReference type="ARBA" id="ARBA00004496"/>
    </source>
</evidence>
<dbReference type="InterPro" id="IPR018314">
    <property type="entry name" value="RsmB/NOL1/NOP2-like_CS"/>
</dbReference>
<comment type="caution">
    <text evidence="14">Lacks conserved residue(s) required for the propagation of feature annotation.</text>
</comment>
<evidence type="ECO:0000256" key="3">
    <source>
        <dbReference type="ARBA" id="ARBA00007494"/>
    </source>
</evidence>
<dbReference type="EC" id="2.1.1.176" evidence="4"/>